<evidence type="ECO:0000313" key="1">
    <source>
        <dbReference type="EMBL" id="KPL78833.1"/>
    </source>
</evidence>
<dbReference type="STRING" id="1134406.ADN00_06345"/>
<protein>
    <submittedName>
        <fullName evidence="1">Uncharacterized protein</fullName>
    </submittedName>
</protein>
<comment type="caution">
    <text evidence="1">The sequence shown here is derived from an EMBL/GenBank/DDBJ whole genome shotgun (WGS) entry which is preliminary data.</text>
</comment>
<dbReference type="EMBL" id="LGCL01000016">
    <property type="protein sequence ID" value="KPL78833.1"/>
    <property type="molecule type" value="Genomic_DNA"/>
</dbReference>
<keyword evidence="2" id="KW-1185">Reference proteome</keyword>
<proteinExistence type="predicted"/>
<dbReference type="AlphaFoldDB" id="A0A0P6XF51"/>
<sequence>MSNLFLDNLFKVEFDSIYDNPLPAHQRMLHHSHIKQAYAAIYPFGSNMRHKPFAVDRITLDIFCSEPGEHFRLFVRL</sequence>
<name>A0A0P6XF51_9CHLR</name>
<organism evidence="1 2">
    <name type="scientific">Ornatilinea apprima</name>
    <dbReference type="NCBI Taxonomy" id="1134406"/>
    <lineage>
        <taxon>Bacteria</taxon>
        <taxon>Bacillati</taxon>
        <taxon>Chloroflexota</taxon>
        <taxon>Anaerolineae</taxon>
        <taxon>Anaerolineales</taxon>
        <taxon>Anaerolineaceae</taxon>
        <taxon>Ornatilinea</taxon>
    </lineage>
</organism>
<evidence type="ECO:0000313" key="2">
    <source>
        <dbReference type="Proteomes" id="UP000050417"/>
    </source>
</evidence>
<reference evidence="1 2" key="1">
    <citation type="submission" date="2015-07" db="EMBL/GenBank/DDBJ databases">
        <title>Genome sequence of Ornatilinea apprima DSM 23815.</title>
        <authorList>
            <person name="Hemp J."/>
            <person name="Ward L.M."/>
            <person name="Pace L.A."/>
            <person name="Fischer W.W."/>
        </authorList>
    </citation>
    <scope>NUCLEOTIDE SEQUENCE [LARGE SCALE GENOMIC DNA]</scope>
    <source>
        <strain evidence="1 2">P3M-1</strain>
    </source>
</reference>
<dbReference type="Proteomes" id="UP000050417">
    <property type="component" value="Unassembled WGS sequence"/>
</dbReference>
<gene>
    <name evidence="1" type="ORF">ADN00_06345</name>
</gene>
<accession>A0A0P6XF51</accession>